<evidence type="ECO:0000313" key="8">
    <source>
        <dbReference type="Proteomes" id="UP000695022"/>
    </source>
</evidence>
<evidence type="ECO:0000259" key="7">
    <source>
        <dbReference type="PROSITE" id="PS51194"/>
    </source>
</evidence>
<dbReference type="EC" id="2.7.7.7" evidence="1"/>
<comment type="catalytic activity">
    <reaction evidence="5">
        <text>DNA(n) + a 2'-deoxyribonucleoside 5'-triphosphate = DNA(n+1) + diphosphate</text>
        <dbReference type="Rhea" id="RHEA:22508"/>
        <dbReference type="Rhea" id="RHEA-COMP:17339"/>
        <dbReference type="Rhea" id="RHEA-COMP:17340"/>
        <dbReference type="ChEBI" id="CHEBI:33019"/>
        <dbReference type="ChEBI" id="CHEBI:61560"/>
        <dbReference type="ChEBI" id="CHEBI:173112"/>
        <dbReference type="EC" id="2.7.7.7"/>
    </reaction>
</comment>
<dbReference type="SUPFAM" id="SSF56672">
    <property type="entry name" value="DNA/RNA polymerases"/>
    <property type="match status" value="3"/>
</dbReference>
<dbReference type="InterPro" id="IPR043502">
    <property type="entry name" value="DNA/RNA_pol_sf"/>
</dbReference>
<dbReference type="InterPro" id="IPR046931">
    <property type="entry name" value="HTH_61"/>
</dbReference>
<keyword evidence="4" id="KW-0239">DNA-directed DNA polymerase</keyword>
<protein>
    <recommendedName>
        <fullName evidence="1">DNA-directed DNA polymerase</fullName>
        <ecNumber evidence="1">2.7.7.7</ecNumber>
    </recommendedName>
</protein>
<keyword evidence="3" id="KW-0548">Nucleotidyltransferase</keyword>
<keyword evidence="8" id="KW-1185">Reference proteome</keyword>
<dbReference type="PANTHER" id="PTHR10133">
    <property type="entry name" value="DNA POLYMERASE I"/>
    <property type="match status" value="1"/>
</dbReference>
<feature type="region of interest" description="Disordered" evidence="6">
    <location>
        <begin position="728"/>
        <end position="761"/>
    </location>
</feature>
<dbReference type="PROSITE" id="PS00447">
    <property type="entry name" value="DNA_POLYMERASE_A"/>
    <property type="match status" value="1"/>
</dbReference>
<evidence type="ECO:0000313" key="9">
    <source>
        <dbReference type="RefSeq" id="XP_014662038.1"/>
    </source>
</evidence>
<evidence type="ECO:0000256" key="3">
    <source>
        <dbReference type="ARBA" id="ARBA00022695"/>
    </source>
</evidence>
<dbReference type="SMART" id="SM00490">
    <property type="entry name" value="HELICc"/>
    <property type="match status" value="1"/>
</dbReference>
<feature type="domain" description="Helicase C-terminal" evidence="7">
    <location>
        <begin position="98"/>
        <end position="332"/>
    </location>
</feature>
<dbReference type="InterPro" id="IPR036397">
    <property type="entry name" value="RNaseH_sf"/>
</dbReference>
<feature type="region of interest" description="Disordered" evidence="6">
    <location>
        <begin position="1298"/>
        <end position="1321"/>
    </location>
</feature>
<dbReference type="GeneID" id="106805074"/>
<dbReference type="Pfam" id="PF21099">
    <property type="entry name" value="POLQ_helical"/>
    <property type="match status" value="3"/>
</dbReference>
<dbReference type="PROSITE" id="PS51194">
    <property type="entry name" value="HELICASE_CTER"/>
    <property type="match status" value="1"/>
</dbReference>
<dbReference type="RefSeq" id="XP_014662038.1">
    <property type="nucleotide sequence ID" value="XM_014806552.1"/>
</dbReference>
<dbReference type="InterPro" id="IPR001098">
    <property type="entry name" value="DNA-dir_DNA_pol_A_palm_dom"/>
</dbReference>
<dbReference type="SMART" id="SM00482">
    <property type="entry name" value="POLAc"/>
    <property type="match status" value="2"/>
</dbReference>
<dbReference type="PANTHER" id="PTHR10133:SF62">
    <property type="entry name" value="DNA POLYMERASE THETA"/>
    <property type="match status" value="1"/>
</dbReference>
<dbReference type="Pfam" id="PF00271">
    <property type="entry name" value="Helicase_C"/>
    <property type="match status" value="1"/>
</dbReference>
<proteinExistence type="predicted"/>
<evidence type="ECO:0000256" key="4">
    <source>
        <dbReference type="ARBA" id="ARBA00022932"/>
    </source>
</evidence>
<dbReference type="Pfam" id="PF00476">
    <property type="entry name" value="DNA_pol_A"/>
    <property type="match status" value="2"/>
</dbReference>
<dbReference type="Gene3D" id="3.30.420.10">
    <property type="entry name" value="Ribonuclease H-like superfamily/Ribonuclease H"/>
    <property type="match status" value="1"/>
</dbReference>
<evidence type="ECO:0000256" key="2">
    <source>
        <dbReference type="ARBA" id="ARBA00022679"/>
    </source>
</evidence>
<dbReference type="Gene3D" id="1.10.150.20">
    <property type="entry name" value="5' to 3' exonuclease, C-terminal subdomain"/>
    <property type="match status" value="2"/>
</dbReference>
<gene>
    <name evidence="9" type="primary">LOC106805074</name>
</gene>
<dbReference type="InterPro" id="IPR027417">
    <property type="entry name" value="P-loop_NTPase"/>
</dbReference>
<dbReference type="SUPFAM" id="SSF52540">
    <property type="entry name" value="P-loop containing nucleoside triphosphate hydrolases"/>
    <property type="match status" value="1"/>
</dbReference>
<dbReference type="InterPro" id="IPR002298">
    <property type="entry name" value="DNA_polymerase_A"/>
</dbReference>
<dbReference type="Proteomes" id="UP000695022">
    <property type="component" value="Unplaced"/>
</dbReference>
<dbReference type="InterPro" id="IPR036390">
    <property type="entry name" value="WH_DNA-bd_sf"/>
</dbReference>
<reference evidence="9" key="1">
    <citation type="submission" date="2025-08" db="UniProtKB">
        <authorList>
            <consortium name="RefSeq"/>
        </authorList>
    </citation>
    <scope>IDENTIFICATION</scope>
</reference>
<organism evidence="8 9">
    <name type="scientific">Priapulus caudatus</name>
    <name type="common">Priapulid worm</name>
    <dbReference type="NCBI Taxonomy" id="37621"/>
    <lineage>
        <taxon>Eukaryota</taxon>
        <taxon>Metazoa</taxon>
        <taxon>Ecdysozoa</taxon>
        <taxon>Scalidophora</taxon>
        <taxon>Priapulida</taxon>
        <taxon>Priapulimorpha</taxon>
        <taxon>Priapulimorphida</taxon>
        <taxon>Priapulidae</taxon>
        <taxon>Priapulus</taxon>
    </lineage>
</organism>
<dbReference type="InterPro" id="IPR048960">
    <property type="entry name" value="POLQ-like_helical"/>
</dbReference>
<sequence>MIGDSNRGYLLELLLTKIRYHDLKNEANRCNGVQIVGMSATLPNLDLLARWLQARLYTTDYRPVPLAEHVKIGNAIYDSKLNKLRSFATRAVKGDSDGVVQLCVETVTAGHSVLVFCPTKKWCEVLADTAAREFYNMLRERTTATDVTGAATAAPPLQLDGRALRDVLEQLRRTPVGVDAILSRTLQYGVAFHHAGLTMDERDIIEGAFRHGQVKVLIATSTLCSGVNLPARRVIIRSPLFNGKLIDMLAYKQMVGRAGRKGVDTEGESILVCKESERAKAQVLLRSQLNPVRSCLVRRHAGDSLSGSMKRAILEVIVSGVASSPGEVERYAACTLLAISLGDEASQTDGAIASCVEFLTESEFIRLQDVDGETRYIPTQFGCAVLASALSPDEAISVFAQLQRARRCFVLSSELHTVYQVVAPSGGMVTAFCNRLGWHNMEMLLDKFQSRLTFGVQRELCELVRLQMLNGQRARMLYDGGFRTVASLAAATPAAVENMLRNSAPFESDKKVEGETEFDVADRKQSRCIWVTGQKGLTEHEAALAIIAEAQQLLSEDVGLLGVCWKPPSHAGDDMRGRFTGRNKKQASLGRFAGRSDKQANLMAIHKRFYGALVLHDLINEIPFGEVCKKYKTTRGVLQSLQQSAATFAGTGRDLDMPLNSGEDVREMGKNPDTPLSCDGDVRGTGRDLDVALNFGMDARGAEGASSELLFCDSPERCLADRITTTRDAATPEAEEDASFSEALFNDSPSPPRSPPSDDTARHHDATLVIADTQLLDLAFSDDSSSAATVAGGDDPTRVETLSRSTLEQLLQGSFYTPAAAGKLSASDGESSATAAAAASPDRSLDLSSGIAAIMDIFGAAGCGEAASAPRRNCGEDGGGSDGDSLVRKLTSPDATSSSSDTDDSDVVQPTPPPPRASGSSVLSPIRGIGEARTPSNRELSSLAAGSGGGLSSEMRAGRRGLGQTVERLTRSAARKLRVEAVATASDAGMRVASLDAAAVATASNAGARVASLDAAAVLSRARASNAGSVDGLDTPVVDDPNVALWLLDPDSKVKNLHELITDYLPMAPKSTSAVAEKCRGMGGLGMQVETRVSGRARAACEALTCLSLMQQLRARLQQHDLMNVFTSIEMPCMKMLSQMELNGMGLCVDTCESVKSVLLAQQAALEEQAHKLAGHRFSLNSLDSIAEICYGIIYGIGPKTLGDQLNVDEKCAATLINTFKSKYEGLRAYLQATVDRCRRDGYVSTMLGRKRYLPNIKSNNPIVHNQAERQAVNTTVQGTAADLVKLAMAAVDRRLTEEFPSSTPHRMSREPSSPPRRRWRPPLPRGAYLLLQLHDELIYEVNEDDLVQVCQIVKQCMEGTTTLSVCLPVNVKNFEITVDSMIGQNSPASTDKRRGTGNVALPRGNSRRNDKRETHAVSIRDSFIPFKGGILISADYSQLELRVIAHLSSDNKLTHILNNGGDVFKLIASEWKMISVDSVTSADRQQAKQICYGIIYGIGPKTLGDQLNVDEKCAATLINTFKSKYEGLRAYLQATVDRCRRDGYVSTMLGRKRYLPNIKSNNPIVHNQAERQAVNTTVQGTAADLVKLAMAAVDRRLTEEFPSSTPHRMSREPSSPPRRRWRPPLPRGAYLLLQLHDELIYEVNEEDLVQVCQIVKQCMEGTTTLSVCLPVNVKVGHTWGSMQSFSL</sequence>
<dbReference type="Gene3D" id="1.10.3380.20">
    <property type="match status" value="2"/>
</dbReference>
<evidence type="ECO:0000256" key="6">
    <source>
        <dbReference type="SAM" id="MobiDB-lite"/>
    </source>
</evidence>
<dbReference type="CDD" id="cd08638">
    <property type="entry name" value="DNA_pol_A_theta"/>
    <property type="match status" value="1"/>
</dbReference>
<name>A0ABM1DQ17_PRICU</name>
<feature type="region of interest" description="Disordered" evidence="6">
    <location>
        <begin position="1386"/>
        <end position="1415"/>
    </location>
</feature>
<dbReference type="Pfam" id="PF20470">
    <property type="entry name" value="HTH_61"/>
    <property type="match status" value="1"/>
</dbReference>
<dbReference type="SUPFAM" id="SSF46785">
    <property type="entry name" value="Winged helix' DNA-binding domain"/>
    <property type="match status" value="1"/>
</dbReference>
<dbReference type="Gene3D" id="3.40.50.300">
    <property type="entry name" value="P-loop containing nucleotide triphosphate hydrolases"/>
    <property type="match status" value="2"/>
</dbReference>
<evidence type="ECO:0000256" key="5">
    <source>
        <dbReference type="ARBA" id="ARBA00049244"/>
    </source>
</evidence>
<dbReference type="InterPro" id="IPR001650">
    <property type="entry name" value="Helicase_C-like"/>
</dbReference>
<feature type="region of interest" description="Disordered" evidence="6">
    <location>
        <begin position="1600"/>
        <end position="1622"/>
    </location>
</feature>
<feature type="region of interest" description="Disordered" evidence="6">
    <location>
        <begin position="866"/>
        <end position="965"/>
    </location>
</feature>
<dbReference type="InterPro" id="IPR019760">
    <property type="entry name" value="DNA-dir_DNA_pol_A_CS"/>
</dbReference>
<accession>A0ABM1DQ17</accession>
<dbReference type="CDD" id="cd18795">
    <property type="entry name" value="SF2_C_Ski2"/>
    <property type="match status" value="1"/>
</dbReference>
<dbReference type="PRINTS" id="PR00868">
    <property type="entry name" value="DNAPOLI"/>
</dbReference>
<dbReference type="SUPFAM" id="SSF158702">
    <property type="entry name" value="Sec63 N-terminal domain-like"/>
    <property type="match status" value="2"/>
</dbReference>
<evidence type="ECO:0000256" key="1">
    <source>
        <dbReference type="ARBA" id="ARBA00012417"/>
    </source>
</evidence>
<keyword evidence="2" id="KW-0808">Transferase</keyword>
<dbReference type="Gene3D" id="3.30.70.370">
    <property type="match status" value="2"/>
</dbReference>